<sequence length="112" mass="11019">MAFGGFGSMPGIGWSLGGRGISMGGSKGGPPFPGATLGTPLGVTGGYGMGVAVPGEPGTLEGLTGIVGCWACAQLIESAARAMAVRMMHFINGSVAIVYLQASPYRAGLPSS</sequence>
<dbReference type="PATRIC" id="fig|1038922.3.peg.1471"/>
<dbReference type="Proteomes" id="UP000007289">
    <property type="component" value="Chromosome"/>
</dbReference>
<gene>
    <name evidence="1" type="ORF">PflQ2_4040</name>
</gene>
<proteinExistence type="predicted"/>
<comment type="caution">
    <text evidence="1">The sequence shown here is derived from an EMBL/GenBank/DDBJ whole genome shotgun (WGS) entry which is preliminary data.</text>
</comment>
<dbReference type="EMBL" id="AGBM01000001">
    <property type="protein sequence ID" value="EJL03891.1"/>
    <property type="molecule type" value="Genomic_DNA"/>
</dbReference>
<name>J2Y9C4_PSEFQ</name>
<reference evidence="1" key="1">
    <citation type="journal article" date="2012" name="PLoS Genet.">
        <title>Comparative Genomics of Plant-Associated Pseudomonas spp.: Insights into Diversity and Inheritance of Traits Involved in Multitrophic Interactions.</title>
        <authorList>
            <person name="Loper J.E."/>
            <person name="Hassan K.A."/>
            <person name="Mavrodi D.V."/>
            <person name="Davis E.W.II."/>
            <person name="Lim C.K."/>
            <person name="Shaffer B.T."/>
            <person name="Elbourne L.D."/>
            <person name="Stockwell V.O."/>
            <person name="Hartney S.L."/>
            <person name="Breakwell K."/>
            <person name="Henkels M.D."/>
            <person name="Tetu S.G."/>
            <person name="Rangel L.I."/>
            <person name="Kidarsa T.A."/>
            <person name="Wilson N.L."/>
            <person name="van de Mortel J.E."/>
            <person name="Song C."/>
            <person name="Blumhagen R."/>
            <person name="Radune D."/>
            <person name="Hostetler J.B."/>
            <person name="Brinkac L.M."/>
            <person name="Durkin A.S."/>
            <person name="Kluepfel D.A."/>
            <person name="Wechter W.P."/>
            <person name="Anderson A.J."/>
            <person name="Kim Y.C."/>
            <person name="Pierson L.S.III."/>
            <person name="Pierson E.A."/>
            <person name="Lindow S.E."/>
            <person name="Kobayashi D.Y."/>
            <person name="Raaijmakers J.M."/>
            <person name="Weller D.M."/>
            <person name="Thomashow L.S."/>
            <person name="Allen A.E."/>
            <person name="Paulsen I.T."/>
        </authorList>
    </citation>
    <scope>NUCLEOTIDE SEQUENCE [LARGE SCALE GENOMIC DNA]</scope>
    <source>
        <strain evidence="1">Q2-87</strain>
    </source>
</reference>
<accession>J2Y9C4</accession>
<evidence type="ECO:0000313" key="1">
    <source>
        <dbReference type="EMBL" id="EJL03891.1"/>
    </source>
</evidence>
<dbReference type="HOGENOM" id="CLU_2143684_0_0_6"/>
<organism evidence="1">
    <name type="scientific">Pseudomonas fluorescens (strain Q2-87)</name>
    <dbReference type="NCBI Taxonomy" id="1038922"/>
    <lineage>
        <taxon>Bacteria</taxon>
        <taxon>Pseudomonadati</taxon>
        <taxon>Pseudomonadota</taxon>
        <taxon>Gammaproteobacteria</taxon>
        <taxon>Pseudomonadales</taxon>
        <taxon>Pseudomonadaceae</taxon>
        <taxon>Pseudomonas</taxon>
    </lineage>
</organism>
<protein>
    <submittedName>
        <fullName evidence="1">Uncharacterized protein</fullName>
    </submittedName>
</protein>
<dbReference type="AlphaFoldDB" id="J2Y9C4"/>